<evidence type="ECO:0000259" key="11">
    <source>
        <dbReference type="SMART" id="SM01193"/>
    </source>
</evidence>
<dbReference type="GO" id="GO:0000287">
    <property type="term" value="F:magnesium ion binding"/>
    <property type="evidence" value="ECO:0007669"/>
    <property type="project" value="InterPro"/>
</dbReference>
<dbReference type="EC" id="4.2.1.11" evidence="3"/>
<evidence type="ECO:0000313" key="12">
    <source>
        <dbReference type="Ensembl" id="ENSNMLP00000023538.1"/>
    </source>
</evidence>
<evidence type="ECO:0000313" key="13">
    <source>
        <dbReference type="Proteomes" id="UP000694523"/>
    </source>
</evidence>
<reference evidence="12" key="2">
    <citation type="submission" date="2025-09" db="UniProtKB">
        <authorList>
            <consortium name="Ensembl"/>
        </authorList>
    </citation>
    <scope>IDENTIFICATION</scope>
</reference>
<evidence type="ECO:0000256" key="4">
    <source>
        <dbReference type="ARBA" id="ARBA00023152"/>
    </source>
</evidence>
<dbReference type="InterPro" id="IPR000941">
    <property type="entry name" value="Enolase"/>
</dbReference>
<evidence type="ECO:0000256" key="5">
    <source>
        <dbReference type="ARBA" id="ARBA00023239"/>
    </source>
</evidence>
<dbReference type="SUPFAM" id="SSF51604">
    <property type="entry name" value="Enolase C-terminal domain-like"/>
    <property type="match status" value="1"/>
</dbReference>
<dbReference type="GO" id="GO:0000015">
    <property type="term" value="C:phosphopyruvate hydratase complex"/>
    <property type="evidence" value="ECO:0007669"/>
    <property type="project" value="InterPro"/>
</dbReference>
<evidence type="ECO:0000256" key="6">
    <source>
        <dbReference type="ARBA" id="ARBA00031125"/>
    </source>
</evidence>
<feature type="region of interest" description="Disordered" evidence="9">
    <location>
        <begin position="248"/>
        <end position="270"/>
    </location>
</feature>
<evidence type="ECO:0000256" key="7">
    <source>
        <dbReference type="ARBA" id="ARBA00034855"/>
    </source>
</evidence>
<dbReference type="SMART" id="SM01193">
    <property type="entry name" value="Enolase_N"/>
    <property type="match status" value="1"/>
</dbReference>
<evidence type="ECO:0000259" key="10">
    <source>
        <dbReference type="SMART" id="SM01192"/>
    </source>
</evidence>
<sequence>MELRKGRGEELEDREELRHAAVEFYRVNRVPEQLERALNELFLRRPSDLYGHLADFFSALSAPPRISRVQGREVLDSRGQPSIEAKVYGTVRNREQVLESSHDTFTLNPSVTVQYGSSFNHDCVSIVGSGKKGSAVKGPAVKPLPPPEPPEPVLPGSIAVGALSLSVARAGAASRGVPLYQHVSLLRGRQPVGQMHVPSVLVSLLSYGKSSPGKLSLFEEVLLVPKPGLTTRQVRPLYTIEQQRYCAEPSNSQADGRGPDDSGAPCLSADRPEQPLDLLSEACVNLSLSLGSDLFLGLSCAGPNLLDYSKGKYEVSSGLLKSPDEMVDLLQSLVLKNPAVVVLIDPLRREDVEQWERLSAALAGSCSLLSDVTFRAQAPPPPGVQGHVIKHSNHVTVSELVRITLPKPSPVDDLTFSTMFVSVLRSKAVGLGHDFLRLGGLGGAERASGYNRLVSIEEELQRDGRLGECRHGNHIQTEVFMSVSFPRNAAALLSVCLFIYLATHV</sequence>
<dbReference type="InterPro" id="IPR020810">
    <property type="entry name" value="Enolase_C"/>
</dbReference>
<protein>
    <recommendedName>
        <fullName evidence="7">Enolase 4</fullName>
        <ecNumber evidence="3">4.2.1.11</ecNumber>
    </recommendedName>
    <alternativeName>
        <fullName evidence="6">2-phospho-D-glycerate hydro-lyase</fullName>
    </alternativeName>
</protein>
<dbReference type="InterPro" id="IPR047500">
    <property type="entry name" value="DD_ENO4"/>
</dbReference>
<dbReference type="InterPro" id="IPR020811">
    <property type="entry name" value="Enolase_N"/>
</dbReference>
<feature type="domain" description="Enolase C-terminal TIM barrel" evidence="10">
    <location>
        <begin position="194"/>
        <end position="470"/>
    </location>
</feature>
<accession>A0A8C6TQE2</accession>
<dbReference type="SMART" id="SM01192">
    <property type="entry name" value="Enolase_C"/>
    <property type="match status" value="1"/>
</dbReference>
<dbReference type="PANTHER" id="PTHR11902:SF30">
    <property type="entry name" value="ENOLASE 4"/>
    <property type="match status" value="1"/>
</dbReference>
<keyword evidence="13" id="KW-1185">Reference proteome</keyword>
<proteinExistence type="inferred from homology"/>
<evidence type="ECO:0000256" key="8">
    <source>
        <dbReference type="ARBA" id="ARBA00048333"/>
    </source>
</evidence>
<dbReference type="GO" id="GO:0004634">
    <property type="term" value="F:phosphopyruvate hydratase activity"/>
    <property type="evidence" value="ECO:0007669"/>
    <property type="project" value="UniProtKB-EC"/>
</dbReference>
<dbReference type="Proteomes" id="UP000694523">
    <property type="component" value="Unplaced"/>
</dbReference>
<comment type="catalytic activity">
    <reaction evidence="8">
        <text>(2R)-2-phosphoglycerate = phosphoenolpyruvate + H2O</text>
        <dbReference type="Rhea" id="RHEA:10164"/>
        <dbReference type="ChEBI" id="CHEBI:15377"/>
        <dbReference type="ChEBI" id="CHEBI:58289"/>
        <dbReference type="ChEBI" id="CHEBI:58702"/>
        <dbReference type="EC" id="4.2.1.11"/>
    </reaction>
</comment>
<reference evidence="12" key="1">
    <citation type="submission" date="2025-08" db="UniProtKB">
        <authorList>
            <consortium name="Ensembl"/>
        </authorList>
    </citation>
    <scope>IDENTIFICATION</scope>
</reference>
<evidence type="ECO:0000256" key="2">
    <source>
        <dbReference type="ARBA" id="ARBA00009604"/>
    </source>
</evidence>
<dbReference type="AlphaFoldDB" id="A0A8C6TQE2"/>
<evidence type="ECO:0000256" key="9">
    <source>
        <dbReference type="SAM" id="MobiDB-lite"/>
    </source>
</evidence>
<dbReference type="PANTHER" id="PTHR11902">
    <property type="entry name" value="ENOLASE"/>
    <property type="match status" value="1"/>
</dbReference>
<evidence type="ECO:0000256" key="3">
    <source>
        <dbReference type="ARBA" id="ARBA00012058"/>
    </source>
</evidence>
<dbReference type="InterPro" id="IPR029017">
    <property type="entry name" value="Enolase-like_N"/>
</dbReference>
<comment type="similarity">
    <text evidence="2">Belongs to the enolase family.</text>
</comment>
<comment type="pathway">
    <text evidence="1">Carbohydrate degradation; glycolysis; pyruvate from D-glyceraldehyde 3-phosphate: step 4/5.</text>
</comment>
<dbReference type="GO" id="GO:0006096">
    <property type="term" value="P:glycolytic process"/>
    <property type="evidence" value="ECO:0007669"/>
    <property type="project" value="UniProtKB-UniPathway"/>
</dbReference>
<evidence type="ECO:0000256" key="1">
    <source>
        <dbReference type="ARBA" id="ARBA00005031"/>
    </source>
</evidence>
<dbReference type="Ensembl" id="ENSNMLT00000026337.1">
    <property type="protein sequence ID" value="ENSNMLP00000023538.1"/>
    <property type="gene ID" value="ENSNMLG00000015140.1"/>
</dbReference>
<dbReference type="SUPFAM" id="SSF54826">
    <property type="entry name" value="Enolase N-terminal domain-like"/>
    <property type="match status" value="1"/>
</dbReference>
<dbReference type="Gene3D" id="3.20.20.120">
    <property type="entry name" value="Enolase-like C-terminal domain"/>
    <property type="match status" value="1"/>
</dbReference>
<keyword evidence="4" id="KW-0324">Glycolysis</keyword>
<dbReference type="InterPro" id="IPR036849">
    <property type="entry name" value="Enolase-like_C_sf"/>
</dbReference>
<dbReference type="UniPathway" id="UPA00109">
    <property type="reaction ID" value="UER00187"/>
</dbReference>
<feature type="domain" description="Enolase N-terminal" evidence="11">
    <location>
        <begin position="66"/>
        <end position="183"/>
    </location>
</feature>
<dbReference type="CDD" id="cd22974">
    <property type="entry name" value="DD_ENO4"/>
    <property type="match status" value="1"/>
</dbReference>
<keyword evidence="5" id="KW-0456">Lyase</keyword>
<name>A0A8C6TQE2_9GOBI</name>
<organism evidence="12 13">
    <name type="scientific">Neogobius melanostomus</name>
    <name type="common">round goby</name>
    <dbReference type="NCBI Taxonomy" id="47308"/>
    <lineage>
        <taxon>Eukaryota</taxon>
        <taxon>Metazoa</taxon>
        <taxon>Chordata</taxon>
        <taxon>Craniata</taxon>
        <taxon>Vertebrata</taxon>
        <taxon>Euteleostomi</taxon>
        <taxon>Actinopterygii</taxon>
        <taxon>Neopterygii</taxon>
        <taxon>Teleostei</taxon>
        <taxon>Neoteleostei</taxon>
        <taxon>Acanthomorphata</taxon>
        <taxon>Gobiaria</taxon>
        <taxon>Gobiiformes</taxon>
        <taxon>Gobioidei</taxon>
        <taxon>Gobiidae</taxon>
        <taxon>Benthophilinae</taxon>
        <taxon>Neogobiini</taxon>
        <taxon>Neogobius</taxon>
    </lineage>
</organism>